<dbReference type="PANTHER" id="PTHR11070:SF17">
    <property type="entry name" value="DNA HELICASE IV"/>
    <property type="match status" value="1"/>
</dbReference>
<evidence type="ECO:0000256" key="5">
    <source>
        <dbReference type="PROSITE-ProRule" id="PRU00560"/>
    </source>
</evidence>
<feature type="domain" description="UvrD-like helicase ATP-binding" evidence="6">
    <location>
        <begin position="210"/>
        <end position="609"/>
    </location>
</feature>
<keyword evidence="4 5" id="KW-0067">ATP-binding</keyword>
<keyword evidence="10" id="KW-1185">Reference proteome</keyword>
<keyword evidence="1 5" id="KW-0547">Nucleotide-binding</keyword>
<dbReference type="OrthoDB" id="9787585at2"/>
<name>A0A8B4QBU7_9BACL</name>
<reference evidence="8 10" key="2">
    <citation type="submission" date="2019-03" db="EMBL/GenBank/DDBJ databases">
        <title>Genomic Encyclopedia of Type Strains, Phase IV (KMG-IV): sequencing the most valuable type-strain genomes for metagenomic binning, comparative biology and taxonomic classification.</title>
        <authorList>
            <person name="Goeker M."/>
        </authorList>
    </citation>
    <scope>NUCLEOTIDE SEQUENCE [LARGE SCALE GENOMIC DNA]</scope>
    <source>
        <strain evidence="8 10">DSM 20580</strain>
    </source>
</reference>
<dbReference type="InterPro" id="IPR000212">
    <property type="entry name" value="DNA_helicase_UvrD/REP"/>
</dbReference>
<dbReference type="InterPro" id="IPR048228">
    <property type="entry name" value="HelD_bacillota"/>
</dbReference>
<dbReference type="RefSeq" id="WP_109348216.1">
    <property type="nucleotide sequence ID" value="NZ_BJUE01000016.1"/>
</dbReference>
<comment type="caution">
    <text evidence="7">The sequence shown here is derived from an EMBL/GenBank/DDBJ whole genome shotgun (WGS) entry which is preliminary data.</text>
</comment>
<sequence>MDAAFQREQQRITEVIQTINNELQQLVGESSQLKNERNNIQKYFWDEVKVNVESFDDYLETMIGLRQETQALAVNQSMHRHANKKSSKLRKMKDNPYFGRIDFREDREKTTDEIYIGIATLTDEANDEILIYDWRAPISSIYYESEIGPTYYRTPSHKKITGQLEKKIQYMIRDGQLQTMFDASVTIGDEVLQQVLGQSTDKKMHSIVATIQQEQNKIIRHTGSRLLIVHGSAGSGKTSAALQRVAYLLYKYRESMTADQIILFSPNTMFNSYVSNVLPELGEENMQQVTFQDYLEHRLGDEMKLENPYDQLEFILTAKNQEGYGQRLQAIKYKASPAYFEAMERYFVSLSEEGMLFHDLNFNGEVIMTKEQLYNQFYSENLGMKLHNRLDLLKESILKLLKETEKKAIKSDWILDEIELISDDRFTKIHKIMAKKKGYRPSEYDEYDLTHRDLAIYLVKRKMNKLRKKVNNVDFIDSKTIYRHLFDWLVQDNLTLWSEIRIDTFRKMDLDELYYEDATPFLFMQELMKGFQTNRQIRHLLIDEAQDYSAFQFEFLKRLFPAANMTVLGDFNQAIFAHAKDTNDFMSLTSLYGEDETAVVNIQRSYRSTKEIIEFTKSIVPNGESIVSFNRAGSRPVVTTHTSKKALHDALSKQIHDFQNHGYQSIAVICLSDEECVEAYEALSNIPNIKRVKQSTSEYEVGTVVIPSYLSKGIEFDAVIVYNASTEVYADDSLRKTFYTVCTRAMHALQIHSVGSVTPLLEAVPENRYEMN</sequence>
<dbReference type="GO" id="GO:0043138">
    <property type="term" value="F:3'-5' DNA helicase activity"/>
    <property type="evidence" value="ECO:0007669"/>
    <property type="project" value="TreeGrafter"/>
</dbReference>
<dbReference type="PROSITE" id="PS51198">
    <property type="entry name" value="UVRD_HELICASE_ATP_BIND"/>
    <property type="match status" value="1"/>
</dbReference>
<keyword evidence="3 5" id="KW-0347">Helicase</keyword>
<dbReference type="EC" id="3.6.4.12" evidence="7"/>
<dbReference type="SUPFAM" id="SSF52540">
    <property type="entry name" value="P-loop containing nucleoside triphosphate hydrolases"/>
    <property type="match status" value="1"/>
</dbReference>
<feature type="binding site" evidence="5">
    <location>
        <begin position="231"/>
        <end position="238"/>
    </location>
    <ligand>
        <name>ATP</name>
        <dbReference type="ChEBI" id="CHEBI:30616"/>
    </ligand>
</feature>
<evidence type="ECO:0000313" key="9">
    <source>
        <dbReference type="Proteomes" id="UP000254330"/>
    </source>
</evidence>
<dbReference type="GO" id="GO:0005829">
    <property type="term" value="C:cytosol"/>
    <property type="evidence" value="ECO:0007669"/>
    <property type="project" value="TreeGrafter"/>
</dbReference>
<dbReference type="GO" id="GO:0000725">
    <property type="term" value="P:recombinational repair"/>
    <property type="evidence" value="ECO:0007669"/>
    <property type="project" value="TreeGrafter"/>
</dbReference>
<organism evidence="7 9">
    <name type="scientific">Kurthia zopfii</name>
    <dbReference type="NCBI Taxonomy" id="1650"/>
    <lineage>
        <taxon>Bacteria</taxon>
        <taxon>Bacillati</taxon>
        <taxon>Bacillota</taxon>
        <taxon>Bacilli</taxon>
        <taxon>Bacillales</taxon>
        <taxon>Caryophanaceae</taxon>
        <taxon>Kurthia</taxon>
    </lineage>
</organism>
<evidence type="ECO:0000256" key="3">
    <source>
        <dbReference type="ARBA" id="ARBA00022806"/>
    </source>
</evidence>
<dbReference type="InterPro" id="IPR014016">
    <property type="entry name" value="UvrD-like_ATP-bd"/>
</dbReference>
<dbReference type="Proteomes" id="UP000294641">
    <property type="component" value="Unassembled WGS sequence"/>
</dbReference>
<keyword evidence="2 5" id="KW-0378">Hydrolase</keyword>
<evidence type="ECO:0000256" key="4">
    <source>
        <dbReference type="ARBA" id="ARBA00022840"/>
    </source>
</evidence>
<dbReference type="EMBL" id="UGNP01000001">
    <property type="protein sequence ID" value="STX10211.1"/>
    <property type="molecule type" value="Genomic_DNA"/>
</dbReference>
<dbReference type="EMBL" id="SNZG01000001">
    <property type="protein sequence ID" value="TDR44183.1"/>
    <property type="molecule type" value="Genomic_DNA"/>
</dbReference>
<evidence type="ECO:0000313" key="7">
    <source>
        <dbReference type="EMBL" id="STX10211.1"/>
    </source>
</evidence>
<dbReference type="Gene3D" id="3.40.50.300">
    <property type="entry name" value="P-loop containing nucleotide triphosphate hydrolases"/>
    <property type="match status" value="3"/>
</dbReference>
<evidence type="ECO:0000313" key="10">
    <source>
        <dbReference type="Proteomes" id="UP000294641"/>
    </source>
</evidence>
<proteinExistence type="predicted"/>
<dbReference type="Pfam" id="PF00580">
    <property type="entry name" value="UvrD-helicase"/>
    <property type="match status" value="1"/>
</dbReference>
<dbReference type="PANTHER" id="PTHR11070">
    <property type="entry name" value="UVRD / RECB / PCRA DNA HELICASE FAMILY MEMBER"/>
    <property type="match status" value="1"/>
</dbReference>
<protein>
    <submittedName>
        <fullName evidence="7">Helicase IV</fullName>
        <ecNumber evidence="7">3.6.4.12</ecNumber>
    </submittedName>
    <submittedName>
        <fullName evidence="8">Rep family ATP-dependent DNA helicase</fullName>
    </submittedName>
</protein>
<reference evidence="7 9" key="1">
    <citation type="submission" date="2018-06" db="EMBL/GenBank/DDBJ databases">
        <authorList>
            <consortium name="Pathogen Informatics"/>
            <person name="Doyle S."/>
        </authorList>
    </citation>
    <scope>NUCLEOTIDE SEQUENCE [LARGE SCALE GENOMIC DNA]</scope>
    <source>
        <strain evidence="7 9">NCTC10597</strain>
    </source>
</reference>
<evidence type="ECO:0000256" key="2">
    <source>
        <dbReference type="ARBA" id="ARBA00022801"/>
    </source>
</evidence>
<accession>A0A8B4QBU7</accession>
<dbReference type="GO" id="GO:0003677">
    <property type="term" value="F:DNA binding"/>
    <property type="evidence" value="ECO:0007669"/>
    <property type="project" value="InterPro"/>
</dbReference>
<dbReference type="GO" id="GO:0016787">
    <property type="term" value="F:hydrolase activity"/>
    <property type="evidence" value="ECO:0007669"/>
    <property type="project" value="UniProtKB-UniRule"/>
</dbReference>
<dbReference type="Proteomes" id="UP000254330">
    <property type="component" value="Unassembled WGS sequence"/>
</dbReference>
<dbReference type="InterPro" id="IPR027417">
    <property type="entry name" value="P-loop_NTPase"/>
</dbReference>
<evidence type="ECO:0000256" key="1">
    <source>
        <dbReference type="ARBA" id="ARBA00022741"/>
    </source>
</evidence>
<evidence type="ECO:0000313" key="8">
    <source>
        <dbReference type="EMBL" id="TDR44183.1"/>
    </source>
</evidence>
<dbReference type="GO" id="GO:0005524">
    <property type="term" value="F:ATP binding"/>
    <property type="evidence" value="ECO:0007669"/>
    <property type="project" value="UniProtKB-UniRule"/>
</dbReference>
<dbReference type="AlphaFoldDB" id="A0A8B4QBU7"/>
<evidence type="ECO:0000259" key="6">
    <source>
        <dbReference type="PROSITE" id="PS51198"/>
    </source>
</evidence>
<gene>
    <name evidence="7" type="primary">helD_2</name>
    <name evidence="8" type="ORF">DFR61_10119</name>
    <name evidence="7" type="ORF">NCTC10597_01926</name>
</gene>
<dbReference type="NCBIfam" id="NF041464">
    <property type="entry name" value="HelD_BACSU"/>
    <property type="match status" value="1"/>
</dbReference>